<evidence type="ECO:0000256" key="1">
    <source>
        <dbReference type="SAM" id="MobiDB-lite"/>
    </source>
</evidence>
<accession>A0AAD2H3L4</accession>
<sequence>MPEPSLTTLKRSREASSSSPWTDEQHMTSLSEAGWMMRWKEGKDAWMAERVGWQQAEHHTQLATKDMSPTKTGLFLVPIRVEQKRRWRDRWRGRATGRHRDASPQLLVSRAASVLV</sequence>
<gene>
    <name evidence="3" type="ORF">MYCIT1_LOCUS20393</name>
    <name evidence="2" type="ORF">MYCIT1_LOCUS9946</name>
</gene>
<name>A0AAD2H3L4_9AGAR</name>
<dbReference type="Proteomes" id="UP001295794">
    <property type="component" value="Unassembled WGS sequence"/>
</dbReference>
<keyword evidence="4" id="KW-1185">Reference proteome</keyword>
<dbReference type="AlphaFoldDB" id="A0AAD2H3L4"/>
<proteinExistence type="predicted"/>
<evidence type="ECO:0000313" key="4">
    <source>
        <dbReference type="Proteomes" id="UP001295794"/>
    </source>
</evidence>
<dbReference type="EMBL" id="CAVNYO010000122">
    <property type="protein sequence ID" value="CAK5267440.1"/>
    <property type="molecule type" value="Genomic_DNA"/>
</dbReference>
<protein>
    <submittedName>
        <fullName evidence="2">Uncharacterized protein</fullName>
    </submittedName>
</protein>
<organism evidence="2 4">
    <name type="scientific">Mycena citricolor</name>
    <dbReference type="NCBI Taxonomy" id="2018698"/>
    <lineage>
        <taxon>Eukaryota</taxon>
        <taxon>Fungi</taxon>
        <taxon>Dikarya</taxon>
        <taxon>Basidiomycota</taxon>
        <taxon>Agaricomycotina</taxon>
        <taxon>Agaricomycetes</taxon>
        <taxon>Agaricomycetidae</taxon>
        <taxon>Agaricales</taxon>
        <taxon>Marasmiineae</taxon>
        <taxon>Mycenaceae</taxon>
        <taxon>Mycena</taxon>
    </lineage>
</organism>
<evidence type="ECO:0000313" key="2">
    <source>
        <dbReference type="EMBL" id="CAK5267440.1"/>
    </source>
</evidence>
<reference evidence="2" key="1">
    <citation type="submission" date="2023-11" db="EMBL/GenBank/DDBJ databases">
        <authorList>
            <person name="De Vega J J."/>
            <person name="De Vega J J."/>
        </authorList>
    </citation>
    <scope>NUCLEOTIDE SEQUENCE</scope>
</reference>
<comment type="caution">
    <text evidence="2">The sequence shown here is derived from an EMBL/GenBank/DDBJ whole genome shotgun (WGS) entry which is preliminary data.</text>
</comment>
<dbReference type="EMBL" id="CAVNYO010000399">
    <property type="protein sequence ID" value="CAK5273728.1"/>
    <property type="molecule type" value="Genomic_DNA"/>
</dbReference>
<evidence type="ECO:0000313" key="3">
    <source>
        <dbReference type="EMBL" id="CAK5273728.1"/>
    </source>
</evidence>
<feature type="region of interest" description="Disordered" evidence="1">
    <location>
        <begin position="1"/>
        <end position="27"/>
    </location>
</feature>